<dbReference type="InterPro" id="IPR008521">
    <property type="entry name" value="Mg_trans_NIPA"/>
</dbReference>
<organism evidence="7 8">
    <name type="scientific">Bos mutus grunniens</name>
    <name type="common">Wild yak</name>
    <name type="synonym">Bos grunniens</name>
    <dbReference type="NCBI Taxonomy" id="30521"/>
    <lineage>
        <taxon>Eukaryota</taxon>
        <taxon>Metazoa</taxon>
        <taxon>Chordata</taxon>
        <taxon>Craniata</taxon>
        <taxon>Vertebrata</taxon>
        <taxon>Euteleostomi</taxon>
        <taxon>Mammalia</taxon>
        <taxon>Eutheria</taxon>
        <taxon>Laurasiatheria</taxon>
        <taxon>Artiodactyla</taxon>
        <taxon>Ruminantia</taxon>
        <taxon>Pecora</taxon>
        <taxon>Bovidae</taxon>
        <taxon>Bovinae</taxon>
        <taxon>Bos</taxon>
    </lineage>
</organism>
<evidence type="ECO:0000256" key="5">
    <source>
        <dbReference type="ARBA" id="ARBA00023136"/>
    </source>
</evidence>
<dbReference type="SUPFAM" id="SSF103481">
    <property type="entry name" value="Multidrug resistance efflux transporter EmrE"/>
    <property type="match status" value="1"/>
</dbReference>
<keyword evidence="5 6" id="KW-0472">Membrane</keyword>
<comment type="similarity">
    <text evidence="2">Belongs to the NIPA family.</text>
</comment>
<reference evidence="7" key="3">
    <citation type="submission" date="2025-09" db="UniProtKB">
        <authorList>
            <consortium name="Ensembl"/>
        </authorList>
    </citation>
    <scope>IDENTIFICATION</scope>
</reference>
<dbReference type="Ensembl" id="ENSBGRT00000027720.1">
    <property type="protein sequence ID" value="ENSBGRP00000024043.1"/>
    <property type="gene ID" value="ENSBGRG00000015077.1"/>
</dbReference>
<feature type="transmembrane region" description="Helical" evidence="6">
    <location>
        <begin position="124"/>
        <end position="145"/>
    </location>
</feature>
<dbReference type="Pfam" id="PF05653">
    <property type="entry name" value="Mg_trans_NIPA"/>
    <property type="match status" value="1"/>
</dbReference>
<keyword evidence="8" id="KW-1185">Reference proteome</keyword>
<feature type="transmembrane region" description="Helical" evidence="6">
    <location>
        <begin position="151"/>
        <end position="169"/>
    </location>
</feature>
<keyword evidence="3 6" id="KW-0812">Transmembrane</keyword>
<evidence type="ECO:0000256" key="6">
    <source>
        <dbReference type="SAM" id="Phobius"/>
    </source>
</evidence>
<feature type="transmembrane region" description="Helical" evidence="6">
    <location>
        <begin position="220"/>
        <end position="241"/>
    </location>
</feature>
<evidence type="ECO:0000313" key="8">
    <source>
        <dbReference type="Proteomes" id="UP000694520"/>
    </source>
</evidence>
<feature type="transmembrane region" description="Helical" evidence="6">
    <location>
        <begin position="253"/>
        <end position="272"/>
    </location>
</feature>
<keyword evidence="4 6" id="KW-1133">Transmembrane helix</keyword>
<dbReference type="GO" id="GO:0016020">
    <property type="term" value="C:membrane"/>
    <property type="evidence" value="ECO:0007669"/>
    <property type="project" value="UniProtKB-SubCell"/>
</dbReference>
<dbReference type="AlphaFoldDB" id="A0A8B9XKQ8"/>
<feature type="transmembrane region" description="Helical" evidence="6">
    <location>
        <begin position="190"/>
        <end position="208"/>
    </location>
</feature>
<dbReference type="PANTHER" id="PTHR12570:SF7">
    <property type="entry name" value="MAGNESIUM TRANSPORTER NIPA4"/>
    <property type="match status" value="1"/>
</dbReference>
<dbReference type="PANTHER" id="PTHR12570">
    <property type="match status" value="1"/>
</dbReference>
<evidence type="ECO:0000313" key="7">
    <source>
        <dbReference type="Ensembl" id="ENSBGRP00000024043.1"/>
    </source>
</evidence>
<dbReference type="GO" id="GO:0015095">
    <property type="term" value="F:magnesium ion transmembrane transporter activity"/>
    <property type="evidence" value="ECO:0007669"/>
    <property type="project" value="InterPro"/>
</dbReference>
<evidence type="ECO:0000256" key="1">
    <source>
        <dbReference type="ARBA" id="ARBA00004141"/>
    </source>
</evidence>
<proteinExistence type="inferred from homology"/>
<dbReference type="InterPro" id="IPR037185">
    <property type="entry name" value="EmrE-like"/>
</dbReference>
<reference evidence="7" key="1">
    <citation type="submission" date="2019-05" db="EMBL/GenBank/DDBJ databases">
        <authorList>
            <person name="Zhang S."/>
            <person name="Liu J."/>
        </authorList>
    </citation>
    <scope>NUCLEOTIDE SEQUENCE [LARGE SCALE GENOMIC DNA]</scope>
</reference>
<sequence length="331" mass="36228">MKEIHVAVVHSSSLHCSPLISKFLFQTFSRGPEKLPHGKAVSPRSALAFFQDAGASLATLSPFSSSAHSAIFSSYFLGESLNLLGKLGCVICVAGSTVMVIHAPEEEKISTIMEMAAKMKDTGYIVFAVFLLVSCLILIFVVAPRYGQRNILIYITICSVIGAFSVSSSKGLGITIRNFFQGLPVVRHPLPYILSLMLALSISTQVNFLNRALDIFNTSLVFPIYYVFFTTTVMTSSIILFKEWYRMSAVDIVGTLSGFVTIILGVFMLHAFKDLDISWSSLPHMHKNPPATPAPEPSVIRLGDKNVLVDNMELSSTPSPEEKPKVFIAHS</sequence>
<dbReference type="Proteomes" id="UP000694520">
    <property type="component" value="Chromosome 8"/>
</dbReference>
<evidence type="ECO:0000256" key="2">
    <source>
        <dbReference type="ARBA" id="ARBA00007230"/>
    </source>
</evidence>
<comment type="subcellular location">
    <subcellularLocation>
        <location evidence="1">Membrane</location>
        <topology evidence="1">Multi-pass membrane protein</topology>
    </subcellularLocation>
</comment>
<dbReference type="GeneTree" id="ENSGT00940000159087"/>
<name>A0A8B9XKQ8_BOSMU</name>
<evidence type="ECO:0000256" key="3">
    <source>
        <dbReference type="ARBA" id="ARBA00022692"/>
    </source>
</evidence>
<accession>A0A8B9XKQ8</accession>
<gene>
    <name evidence="7" type="primary">NIPAL4</name>
</gene>
<evidence type="ECO:0000256" key="4">
    <source>
        <dbReference type="ARBA" id="ARBA00022989"/>
    </source>
</evidence>
<reference evidence="7" key="2">
    <citation type="submission" date="2025-08" db="UniProtKB">
        <authorList>
            <consortium name="Ensembl"/>
        </authorList>
    </citation>
    <scope>IDENTIFICATION</scope>
</reference>
<protein>
    <submittedName>
        <fullName evidence="7">NIPA like domain containing 4</fullName>
    </submittedName>
</protein>